<dbReference type="AlphaFoldDB" id="A0A6A6X3U3"/>
<proteinExistence type="predicted"/>
<organism evidence="2 3">
    <name type="scientific">Melanomma pulvis-pyrius CBS 109.77</name>
    <dbReference type="NCBI Taxonomy" id="1314802"/>
    <lineage>
        <taxon>Eukaryota</taxon>
        <taxon>Fungi</taxon>
        <taxon>Dikarya</taxon>
        <taxon>Ascomycota</taxon>
        <taxon>Pezizomycotina</taxon>
        <taxon>Dothideomycetes</taxon>
        <taxon>Pleosporomycetidae</taxon>
        <taxon>Pleosporales</taxon>
        <taxon>Melanommataceae</taxon>
        <taxon>Melanomma</taxon>
    </lineage>
</organism>
<evidence type="ECO:0000256" key="1">
    <source>
        <dbReference type="SAM" id="Coils"/>
    </source>
</evidence>
<sequence>MLPASSLSWRSQNVIKDTTPANPYSITRTSIPILRNLREFLKEQNNLNLFAALPTSNCLLWRDQSIVKNSIPKTLVIGTYQDLEVTSCLVKLITGGYEVRYFAEANNSKTFIKLAQNNLATVRLRTPFTYIKVGSNTETRSFAIFIKLCFVISGHEDIAFPSSSLNTCRRFYVMLQDIFDGENLTTLTRRPARENRAQRDEVLRYSPTHEVQPPYTLSLLRAVKQRLRNNAALPLLNSIPGVKEVEFQRQGTISNILPWKLKVGKQIWAAVHCANDTYKVEFFMDRDKRKRQPVEAWTITKQNMAYPFTSTISARQEITAVRLEVLVIWYFIAAGIVVHLAPNQEMEVSRKLHDCLEHIKKTNSLEAPRVQLPHVSPQLSTDSWPQGAANQEPIGSPLQSHRAAIRANNIEAQIKGLDIEIVDLEWERLKILNEKTKERAKKQESRQGRAVLAALELRIEAADKKLTKLTSERRRLNGERRKLQRKF</sequence>
<name>A0A6A6X3U3_9PLEO</name>
<accession>A0A6A6X3U3</accession>
<gene>
    <name evidence="2" type="ORF">K505DRAFT_364318</name>
</gene>
<reference evidence="2" key="1">
    <citation type="journal article" date="2020" name="Stud. Mycol.">
        <title>101 Dothideomycetes genomes: a test case for predicting lifestyles and emergence of pathogens.</title>
        <authorList>
            <person name="Haridas S."/>
            <person name="Albert R."/>
            <person name="Binder M."/>
            <person name="Bloem J."/>
            <person name="Labutti K."/>
            <person name="Salamov A."/>
            <person name="Andreopoulos B."/>
            <person name="Baker S."/>
            <person name="Barry K."/>
            <person name="Bills G."/>
            <person name="Bluhm B."/>
            <person name="Cannon C."/>
            <person name="Castanera R."/>
            <person name="Culley D."/>
            <person name="Daum C."/>
            <person name="Ezra D."/>
            <person name="Gonzalez J."/>
            <person name="Henrissat B."/>
            <person name="Kuo A."/>
            <person name="Liang C."/>
            <person name="Lipzen A."/>
            <person name="Lutzoni F."/>
            <person name="Magnuson J."/>
            <person name="Mondo S."/>
            <person name="Nolan M."/>
            <person name="Ohm R."/>
            <person name="Pangilinan J."/>
            <person name="Park H.-J."/>
            <person name="Ramirez L."/>
            <person name="Alfaro M."/>
            <person name="Sun H."/>
            <person name="Tritt A."/>
            <person name="Yoshinaga Y."/>
            <person name="Zwiers L.-H."/>
            <person name="Turgeon B."/>
            <person name="Goodwin S."/>
            <person name="Spatafora J."/>
            <person name="Crous P."/>
            <person name="Grigoriev I."/>
        </authorList>
    </citation>
    <scope>NUCLEOTIDE SEQUENCE</scope>
    <source>
        <strain evidence="2">CBS 109.77</strain>
    </source>
</reference>
<keyword evidence="1" id="KW-0175">Coiled coil</keyword>
<evidence type="ECO:0000313" key="3">
    <source>
        <dbReference type="Proteomes" id="UP000799757"/>
    </source>
</evidence>
<feature type="coiled-coil region" evidence="1">
    <location>
        <begin position="452"/>
        <end position="486"/>
    </location>
</feature>
<protein>
    <submittedName>
        <fullName evidence="2">Uncharacterized protein</fullName>
    </submittedName>
</protein>
<evidence type="ECO:0000313" key="2">
    <source>
        <dbReference type="EMBL" id="KAF2790908.1"/>
    </source>
</evidence>
<keyword evidence="3" id="KW-1185">Reference proteome</keyword>
<dbReference type="Proteomes" id="UP000799757">
    <property type="component" value="Unassembled WGS sequence"/>
</dbReference>
<dbReference type="EMBL" id="MU002048">
    <property type="protein sequence ID" value="KAF2790908.1"/>
    <property type="molecule type" value="Genomic_DNA"/>
</dbReference>